<dbReference type="PROSITE" id="PS50071">
    <property type="entry name" value="HOMEOBOX_2"/>
    <property type="match status" value="1"/>
</dbReference>
<dbReference type="SUPFAM" id="SSF46689">
    <property type="entry name" value="Homeodomain-like"/>
    <property type="match status" value="1"/>
</dbReference>
<evidence type="ECO:0000256" key="7">
    <source>
        <dbReference type="SAM" id="MobiDB-lite"/>
    </source>
</evidence>
<proteinExistence type="predicted"/>
<dbReference type="InterPro" id="IPR009057">
    <property type="entry name" value="Homeodomain-like_sf"/>
</dbReference>
<dbReference type="GO" id="GO:0000977">
    <property type="term" value="F:RNA polymerase II transcription regulatory region sequence-specific DNA binding"/>
    <property type="evidence" value="ECO:0000318"/>
    <property type="project" value="GO_Central"/>
</dbReference>
<organism evidence="9 10">
    <name type="scientific">Xenopus laevis</name>
    <name type="common">African clawed frog</name>
    <dbReference type="NCBI Taxonomy" id="8355"/>
    <lineage>
        <taxon>Eukaryota</taxon>
        <taxon>Metazoa</taxon>
        <taxon>Chordata</taxon>
        <taxon>Craniata</taxon>
        <taxon>Vertebrata</taxon>
        <taxon>Euteleostomi</taxon>
        <taxon>Amphibia</taxon>
        <taxon>Batrachia</taxon>
        <taxon>Anura</taxon>
        <taxon>Pipoidea</taxon>
        <taxon>Pipidae</taxon>
        <taxon>Xenopodinae</taxon>
        <taxon>Xenopus</taxon>
        <taxon>Xenopus</taxon>
    </lineage>
</organism>
<dbReference type="RefSeq" id="XP_018089323.1">
    <property type="nucleotide sequence ID" value="XM_018233834.2"/>
</dbReference>
<dbReference type="PANTHER" id="PTHR24329:SF340">
    <property type="entry name" value="ARISTALESS RELATED HOMEOBOX"/>
    <property type="match status" value="1"/>
</dbReference>
<sequence>MQAAAHTDTNLNCSKETACQPSTQHLFPYFIDCILGKAPTDKKKIPGNIRQKPQGDLDDTGSPPAKILCKTGTPMKLRHGENMEKKRRGVMESTAEAKGANEMYDEDRTEKITEPVAKQSCVPELLNTSEKRKQRRYRTTFSNLQLEELDMAFRKSHYPDVITREDLAMRLNLTEARVQVWFQNRRAKWRKQEKIEMLGGVSGFPMSNPLGLYFDGPSPLTDSAWKTVPLSTVPLPPFMPALSTPPMGSLNLSNISWATLFSSPILSPYFGRFLGVLNPLMTTSSLLLENPIPASDSDYSFDPSNHG</sequence>
<keyword evidence="4 5" id="KW-0539">Nucleus</keyword>
<name>A0A8J0TT67_XENLA</name>
<feature type="domain" description="Homeobox" evidence="8">
    <location>
        <begin position="132"/>
        <end position="192"/>
    </location>
</feature>
<keyword evidence="3 5" id="KW-0371">Homeobox</keyword>
<dbReference type="CTD" id="108700658"/>
<dbReference type="OrthoDB" id="6159439at2759"/>
<evidence type="ECO:0000256" key="6">
    <source>
        <dbReference type="RuleBase" id="RU000682"/>
    </source>
</evidence>
<gene>
    <name evidence="10" type="primary">LOC108700658</name>
</gene>
<evidence type="ECO:0000256" key="4">
    <source>
        <dbReference type="ARBA" id="ARBA00023242"/>
    </source>
</evidence>
<reference evidence="10" key="1">
    <citation type="submission" date="2025-08" db="UniProtKB">
        <authorList>
            <consortium name="RefSeq"/>
        </authorList>
    </citation>
    <scope>IDENTIFICATION</scope>
    <source>
        <strain evidence="10">J_2021</strain>
        <tissue evidence="10">Erythrocytes</tissue>
    </source>
</reference>
<feature type="region of interest" description="Disordered" evidence="7">
    <location>
        <begin position="42"/>
        <end position="107"/>
    </location>
</feature>
<feature type="DNA-binding region" description="Homeobox" evidence="5">
    <location>
        <begin position="134"/>
        <end position="193"/>
    </location>
</feature>
<comment type="subcellular location">
    <subcellularLocation>
        <location evidence="1 5 6">Nucleus</location>
    </subcellularLocation>
</comment>
<dbReference type="GeneID" id="108700658"/>
<dbReference type="PANTHER" id="PTHR24329">
    <property type="entry name" value="HOMEOBOX PROTEIN ARISTALESS"/>
    <property type="match status" value="1"/>
</dbReference>
<dbReference type="KEGG" id="xla:108700658"/>
<dbReference type="GO" id="GO:0000981">
    <property type="term" value="F:DNA-binding transcription factor activity, RNA polymerase II-specific"/>
    <property type="evidence" value="ECO:0000318"/>
    <property type="project" value="GO_Central"/>
</dbReference>
<dbReference type="GO" id="GO:0006357">
    <property type="term" value="P:regulation of transcription by RNA polymerase II"/>
    <property type="evidence" value="ECO:0000318"/>
    <property type="project" value="GO_Central"/>
</dbReference>
<dbReference type="SMART" id="SM00389">
    <property type="entry name" value="HOX"/>
    <property type="match status" value="1"/>
</dbReference>
<dbReference type="AlphaFoldDB" id="A0A8J0TT67"/>
<evidence type="ECO:0000256" key="1">
    <source>
        <dbReference type="ARBA" id="ARBA00004123"/>
    </source>
</evidence>
<evidence type="ECO:0000256" key="2">
    <source>
        <dbReference type="ARBA" id="ARBA00023125"/>
    </source>
</evidence>
<keyword evidence="9" id="KW-1185">Reference proteome</keyword>
<dbReference type="CDD" id="cd00086">
    <property type="entry name" value="homeodomain"/>
    <property type="match status" value="1"/>
</dbReference>
<evidence type="ECO:0000313" key="9">
    <source>
        <dbReference type="Proteomes" id="UP000186698"/>
    </source>
</evidence>
<accession>A0A8J0TT67</accession>
<dbReference type="InterPro" id="IPR050649">
    <property type="entry name" value="Paired_Homeobox_TFs"/>
</dbReference>
<evidence type="ECO:0000313" key="10">
    <source>
        <dbReference type="RefSeq" id="XP_018089323.1"/>
    </source>
</evidence>
<dbReference type="GO" id="GO:0048666">
    <property type="term" value="P:neuron development"/>
    <property type="evidence" value="ECO:0000318"/>
    <property type="project" value="GO_Central"/>
</dbReference>
<dbReference type="Pfam" id="PF00046">
    <property type="entry name" value="Homeodomain"/>
    <property type="match status" value="1"/>
</dbReference>
<evidence type="ECO:0000256" key="3">
    <source>
        <dbReference type="ARBA" id="ARBA00023155"/>
    </source>
</evidence>
<dbReference type="Gene3D" id="1.10.10.60">
    <property type="entry name" value="Homeodomain-like"/>
    <property type="match status" value="1"/>
</dbReference>
<dbReference type="InterPro" id="IPR017970">
    <property type="entry name" value="Homeobox_CS"/>
</dbReference>
<dbReference type="PROSITE" id="PS00027">
    <property type="entry name" value="HOMEOBOX_1"/>
    <property type="match status" value="1"/>
</dbReference>
<protein>
    <submittedName>
        <fullName evidence="10">Homeobox protein ARX</fullName>
    </submittedName>
</protein>
<dbReference type="InterPro" id="IPR001356">
    <property type="entry name" value="HD"/>
</dbReference>
<dbReference type="GO" id="GO:0005634">
    <property type="term" value="C:nucleus"/>
    <property type="evidence" value="ECO:0000318"/>
    <property type="project" value="GO_Central"/>
</dbReference>
<evidence type="ECO:0000256" key="5">
    <source>
        <dbReference type="PROSITE-ProRule" id="PRU00108"/>
    </source>
</evidence>
<keyword evidence="2 5" id="KW-0238">DNA-binding</keyword>
<evidence type="ECO:0000259" key="8">
    <source>
        <dbReference type="PROSITE" id="PS50071"/>
    </source>
</evidence>
<dbReference type="Proteomes" id="UP000186698">
    <property type="component" value="Chromosome 8S"/>
</dbReference>
<dbReference type="FunFam" id="1.10.10.60:FF:000679">
    <property type="entry name" value="Homeobox protein aristaless"/>
    <property type="match status" value="1"/>
</dbReference>